<evidence type="ECO:0000313" key="2">
    <source>
        <dbReference type="EMBL" id="KAK8236000.1"/>
    </source>
</evidence>
<comment type="caution">
    <text evidence="2">The sequence shown here is derived from an EMBL/GenBank/DDBJ whole genome shotgun (WGS) entry which is preliminary data.</text>
</comment>
<proteinExistence type="predicted"/>
<feature type="compositionally biased region" description="Basic residues" evidence="1">
    <location>
        <begin position="247"/>
        <end position="257"/>
    </location>
</feature>
<gene>
    <name evidence="2" type="ORF">HDK90DRAFT_261388</name>
</gene>
<feature type="region of interest" description="Disordered" evidence="1">
    <location>
        <begin position="158"/>
        <end position="305"/>
    </location>
</feature>
<evidence type="ECO:0000256" key="1">
    <source>
        <dbReference type="SAM" id="MobiDB-lite"/>
    </source>
</evidence>
<organism evidence="2 3">
    <name type="scientific">Phyllosticta capitalensis</name>
    <dbReference type="NCBI Taxonomy" id="121624"/>
    <lineage>
        <taxon>Eukaryota</taxon>
        <taxon>Fungi</taxon>
        <taxon>Dikarya</taxon>
        <taxon>Ascomycota</taxon>
        <taxon>Pezizomycotina</taxon>
        <taxon>Dothideomycetes</taxon>
        <taxon>Dothideomycetes incertae sedis</taxon>
        <taxon>Botryosphaeriales</taxon>
        <taxon>Phyllostictaceae</taxon>
        <taxon>Phyllosticta</taxon>
    </lineage>
</organism>
<accession>A0ABR1YRC1</accession>
<dbReference type="Proteomes" id="UP001492380">
    <property type="component" value="Unassembled WGS sequence"/>
</dbReference>
<sequence length="395" mass="44362">MATEFSISSISWSLRRDYRQRVRPAADSARQASFFEALHIASRDFEDALFLPVPDTPLRAAYERLVGRCYANLQELEGLLGYRRRRGIAAEGVAGALERLRGKLEEDAGAWRELGREVEGREGDRGDVDTATPVGGSEKHLQPYVETVVDSEDEPFEEIAVPVETEPPSPVSPVRERENEDETAGEHPPVGQRSPPAKRMNPGRRSSRLDGQRPRRSSQRTVPIDGQSVWSSAADCGGDAPTDQRRRVARRAKKKEKTVHELQDEIRREEDAQRGQRRTRFEQQQQQHDSWQFARPPPHTPSPYLDGTLMMPYPYPYPYQYAAQYTAAYPFRPTSYPAATAAGWQNGYQPYPYAVPGSPAPPTSSPRRCGCANVADVDRVFYVDGMGVAHLCLHV</sequence>
<keyword evidence="3" id="KW-1185">Reference proteome</keyword>
<feature type="compositionally biased region" description="Basic and acidic residues" evidence="1">
    <location>
        <begin position="258"/>
        <end position="274"/>
    </location>
</feature>
<feature type="compositionally biased region" description="Basic and acidic residues" evidence="1">
    <location>
        <begin position="115"/>
        <end position="128"/>
    </location>
</feature>
<protein>
    <submittedName>
        <fullName evidence="2">Uncharacterized protein</fullName>
    </submittedName>
</protein>
<evidence type="ECO:0000313" key="3">
    <source>
        <dbReference type="Proteomes" id="UP001492380"/>
    </source>
</evidence>
<feature type="region of interest" description="Disordered" evidence="1">
    <location>
        <begin position="115"/>
        <end position="139"/>
    </location>
</feature>
<dbReference type="EMBL" id="JBBWRZ010000005">
    <property type="protein sequence ID" value="KAK8236000.1"/>
    <property type="molecule type" value="Genomic_DNA"/>
</dbReference>
<name>A0ABR1YRC1_9PEZI</name>
<reference evidence="2 3" key="1">
    <citation type="submission" date="2024-04" db="EMBL/GenBank/DDBJ databases">
        <title>Phyllosticta paracitricarpa is synonymous to the EU quarantine fungus P. citricarpa based on phylogenomic analyses.</title>
        <authorList>
            <consortium name="Lawrence Berkeley National Laboratory"/>
            <person name="Van Ingen-Buijs V.A."/>
            <person name="Van Westerhoven A.C."/>
            <person name="Haridas S."/>
            <person name="Skiadas P."/>
            <person name="Martin F."/>
            <person name="Groenewald J.Z."/>
            <person name="Crous P.W."/>
            <person name="Seidl M.F."/>
        </authorList>
    </citation>
    <scope>NUCLEOTIDE SEQUENCE [LARGE SCALE GENOMIC DNA]</scope>
    <source>
        <strain evidence="2 3">CBS 123374</strain>
    </source>
</reference>